<dbReference type="CDD" id="cd01647">
    <property type="entry name" value="RT_LTR"/>
    <property type="match status" value="1"/>
</dbReference>
<name>A0ABR3NTF1_9TELE</name>
<comment type="caution">
    <text evidence="5">The sequence shown here is derived from an EMBL/GenBank/DDBJ whole genome shotgun (WGS) entry which is preliminary data.</text>
</comment>
<dbReference type="InterPro" id="IPR000477">
    <property type="entry name" value="RT_dom"/>
</dbReference>
<dbReference type="Gene3D" id="3.30.70.270">
    <property type="match status" value="2"/>
</dbReference>
<sequence length="184" mass="20879">MVATHKKDTEKIRLCIDPRDLNEALMHPHHPMRTVEEVASQMSNARVFSVLDAKSSFWQIKLDHESSLCTTFATPFGRYRFLRMPFGINSASEVFQRAMEQIFTGFPCAIIVDDIIVGGKGEKEHDEKLKESSQQSTTEYRLKPDPAKIQAITEMSPPEDKAALQRFLGMANYLGKSSQISVNW</sequence>
<feature type="region of interest" description="Disordered" evidence="3">
    <location>
        <begin position="122"/>
        <end position="141"/>
    </location>
</feature>
<dbReference type="PROSITE" id="PS50878">
    <property type="entry name" value="RT_POL"/>
    <property type="match status" value="1"/>
</dbReference>
<dbReference type="SUPFAM" id="SSF56672">
    <property type="entry name" value="DNA/RNA polymerases"/>
    <property type="match status" value="1"/>
</dbReference>
<evidence type="ECO:0000256" key="2">
    <source>
        <dbReference type="ARBA" id="ARBA00012180"/>
    </source>
</evidence>
<dbReference type="EC" id="3.1.26.4" evidence="2"/>
<evidence type="ECO:0000256" key="3">
    <source>
        <dbReference type="SAM" id="MobiDB-lite"/>
    </source>
</evidence>
<evidence type="ECO:0000256" key="1">
    <source>
        <dbReference type="ARBA" id="ARBA00010879"/>
    </source>
</evidence>
<evidence type="ECO:0000313" key="6">
    <source>
        <dbReference type="Proteomes" id="UP001558613"/>
    </source>
</evidence>
<dbReference type="EMBL" id="JAYMGO010000002">
    <property type="protein sequence ID" value="KAL1280051.1"/>
    <property type="molecule type" value="Genomic_DNA"/>
</dbReference>
<dbReference type="Pfam" id="PF00078">
    <property type="entry name" value="RVT_1"/>
    <property type="match status" value="1"/>
</dbReference>
<reference evidence="5 6" key="1">
    <citation type="submission" date="2023-09" db="EMBL/GenBank/DDBJ databases">
        <authorList>
            <person name="Wang M."/>
        </authorList>
    </citation>
    <scope>NUCLEOTIDE SEQUENCE [LARGE SCALE GENOMIC DNA]</scope>
    <source>
        <strain evidence="5">GT-2023</strain>
        <tissue evidence="5">Liver</tissue>
    </source>
</reference>
<dbReference type="InterPro" id="IPR050951">
    <property type="entry name" value="Retrovirus_Pol_polyprotein"/>
</dbReference>
<feature type="compositionally biased region" description="Basic and acidic residues" evidence="3">
    <location>
        <begin position="122"/>
        <end position="131"/>
    </location>
</feature>
<gene>
    <name evidence="5" type="ORF">QQF64_014651</name>
</gene>
<dbReference type="Proteomes" id="UP001558613">
    <property type="component" value="Unassembled WGS sequence"/>
</dbReference>
<proteinExistence type="inferred from homology"/>
<dbReference type="InterPro" id="IPR043128">
    <property type="entry name" value="Rev_trsase/Diguanyl_cyclase"/>
</dbReference>
<dbReference type="InterPro" id="IPR043502">
    <property type="entry name" value="DNA/RNA_pol_sf"/>
</dbReference>
<keyword evidence="6" id="KW-1185">Reference proteome</keyword>
<protein>
    <recommendedName>
        <fullName evidence="2">ribonuclease H</fullName>
        <ecNumber evidence="2">3.1.26.4</ecNumber>
    </recommendedName>
</protein>
<organism evidence="5 6">
    <name type="scientific">Cirrhinus molitorella</name>
    <name type="common">mud carp</name>
    <dbReference type="NCBI Taxonomy" id="172907"/>
    <lineage>
        <taxon>Eukaryota</taxon>
        <taxon>Metazoa</taxon>
        <taxon>Chordata</taxon>
        <taxon>Craniata</taxon>
        <taxon>Vertebrata</taxon>
        <taxon>Euteleostomi</taxon>
        <taxon>Actinopterygii</taxon>
        <taxon>Neopterygii</taxon>
        <taxon>Teleostei</taxon>
        <taxon>Ostariophysi</taxon>
        <taxon>Cypriniformes</taxon>
        <taxon>Cyprinidae</taxon>
        <taxon>Labeoninae</taxon>
        <taxon>Labeonini</taxon>
        <taxon>Cirrhinus</taxon>
    </lineage>
</organism>
<dbReference type="PANTHER" id="PTHR37984:SF8">
    <property type="entry name" value="CCHC-TYPE DOMAIN-CONTAINING PROTEIN"/>
    <property type="match status" value="1"/>
</dbReference>
<accession>A0ABR3NTF1</accession>
<evidence type="ECO:0000259" key="4">
    <source>
        <dbReference type="PROSITE" id="PS50878"/>
    </source>
</evidence>
<evidence type="ECO:0000313" key="5">
    <source>
        <dbReference type="EMBL" id="KAL1280051.1"/>
    </source>
</evidence>
<comment type="similarity">
    <text evidence="1">Belongs to the beta type-B retroviral polymerase family. HERV class-II K(HML-2) pol subfamily.</text>
</comment>
<feature type="domain" description="Reverse transcriptase" evidence="4">
    <location>
        <begin position="1"/>
        <end position="172"/>
    </location>
</feature>
<dbReference type="PANTHER" id="PTHR37984">
    <property type="entry name" value="PROTEIN CBG26694"/>
    <property type="match status" value="1"/>
</dbReference>
<dbReference type="Gene3D" id="3.10.10.10">
    <property type="entry name" value="HIV Type 1 Reverse Transcriptase, subunit A, domain 1"/>
    <property type="match status" value="1"/>
</dbReference>